<keyword evidence="3 6" id="KW-0732">Signal</keyword>
<evidence type="ECO:0000256" key="5">
    <source>
        <dbReference type="ARBA" id="ARBA00023237"/>
    </source>
</evidence>
<dbReference type="InterPro" id="IPR033985">
    <property type="entry name" value="SusD-like_N"/>
</dbReference>
<evidence type="ECO:0000259" key="7">
    <source>
        <dbReference type="Pfam" id="PF07980"/>
    </source>
</evidence>
<comment type="similarity">
    <text evidence="2">Belongs to the SusD family.</text>
</comment>
<sequence>MMKKLYQTAFLAGCLFSLPACDSYLDIQPVGKVIPSTLEDYRALLATAYDKKMSDRGVCELRTDAAFVSASSSYDVNIYQDIEIWNDVNPGASTRQFGWSDYYSNIYYANAIISKQDEIADGSPEDVNQLVGEAYMMRGYMHFLLVNLYGEPYTKAGGPESKAVPLKWDMDLEGTPGRVTVKEIYDAVLSDIARAKTLMSKDIWETQYIYRFSSLAAEALESRVYLYMGEWEKAYQTAEQVLKVKADLVDLNASGGETPKLPGEFDSAEMINAYEIICGESNAPSIKVAPAFVERYENGKDLRRATYFSQNDNGNYISVRGGKSQYKCSFRTGELYLNAAEAAARLGKLPEARERLLQLVKNRYTQAGYEEKAKAAEAMGQEELVQEILDERMRELAFEGHYWFDLRRTSRPRIEKEIGGKSYVLEENDSRYTLRIPQDAIDANPGLQN</sequence>
<evidence type="ECO:0000313" key="10">
    <source>
        <dbReference type="Proteomes" id="UP000784286"/>
    </source>
</evidence>
<dbReference type="Pfam" id="PF07980">
    <property type="entry name" value="SusD_RagB"/>
    <property type="match status" value="1"/>
</dbReference>
<feature type="domain" description="SusD-like N-terminal" evidence="8">
    <location>
        <begin position="24"/>
        <end position="226"/>
    </location>
</feature>
<evidence type="ECO:0000256" key="3">
    <source>
        <dbReference type="ARBA" id="ARBA00022729"/>
    </source>
</evidence>
<name>A0A948TMF5_9BACT</name>
<dbReference type="Pfam" id="PF14322">
    <property type="entry name" value="SusD-like_3"/>
    <property type="match status" value="1"/>
</dbReference>
<feature type="signal peptide" evidence="6">
    <location>
        <begin position="1"/>
        <end position="22"/>
    </location>
</feature>
<comment type="caution">
    <text evidence="9">The sequence shown here is derived from an EMBL/GenBank/DDBJ whole genome shotgun (WGS) entry which is preliminary data.</text>
</comment>
<proteinExistence type="inferred from homology"/>
<dbReference type="SUPFAM" id="SSF48452">
    <property type="entry name" value="TPR-like"/>
    <property type="match status" value="1"/>
</dbReference>
<evidence type="ECO:0000259" key="8">
    <source>
        <dbReference type="Pfam" id="PF14322"/>
    </source>
</evidence>
<dbReference type="Gene3D" id="1.25.40.390">
    <property type="match status" value="1"/>
</dbReference>
<reference evidence="9" key="2">
    <citation type="submission" date="2021-04" db="EMBL/GenBank/DDBJ databases">
        <authorList>
            <person name="Gilroy R."/>
        </authorList>
    </citation>
    <scope>NUCLEOTIDE SEQUENCE</scope>
    <source>
        <strain evidence="9">8470</strain>
    </source>
</reference>
<evidence type="ECO:0000313" key="9">
    <source>
        <dbReference type="EMBL" id="MBU3855954.1"/>
    </source>
</evidence>
<gene>
    <name evidence="9" type="ORF">H9928_05245</name>
</gene>
<organism evidence="9 10">
    <name type="scientific">Candidatus Phocaeicola excrementipullorum</name>
    <dbReference type="NCBI Taxonomy" id="2838731"/>
    <lineage>
        <taxon>Bacteria</taxon>
        <taxon>Pseudomonadati</taxon>
        <taxon>Bacteroidota</taxon>
        <taxon>Bacteroidia</taxon>
        <taxon>Bacteroidales</taxon>
        <taxon>Bacteroidaceae</taxon>
        <taxon>Phocaeicola</taxon>
    </lineage>
</organism>
<evidence type="ECO:0000256" key="6">
    <source>
        <dbReference type="SAM" id="SignalP"/>
    </source>
</evidence>
<keyword evidence="4" id="KW-0472">Membrane</keyword>
<accession>A0A948TMF5</accession>
<dbReference type="Proteomes" id="UP000784286">
    <property type="component" value="Unassembled WGS sequence"/>
</dbReference>
<dbReference type="InterPro" id="IPR012944">
    <property type="entry name" value="SusD_RagB_dom"/>
</dbReference>
<feature type="chain" id="PRO_5038041420" evidence="6">
    <location>
        <begin position="23"/>
        <end position="449"/>
    </location>
</feature>
<evidence type="ECO:0000256" key="1">
    <source>
        <dbReference type="ARBA" id="ARBA00004442"/>
    </source>
</evidence>
<dbReference type="InterPro" id="IPR011990">
    <property type="entry name" value="TPR-like_helical_dom_sf"/>
</dbReference>
<protein>
    <submittedName>
        <fullName evidence="9">RagB/SusD family nutrient uptake outer membrane protein</fullName>
    </submittedName>
</protein>
<keyword evidence="5" id="KW-0998">Cell outer membrane</keyword>
<evidence type="ECO:0000256" key="4">
    <source>
        <dbReference type="ARBA" id="ARBA00023136"/>
    </source>
</evidence>
<dbReference type="AlphaFoldDB" id="A0A948TMF5"/>
<comment type="subcellular location">
    <subcellularLocation>
        <location evidence="1">Cell outer membrane</location>
    </subcellularLocation>
</comment>
<dbReference type="EMBL" id="JAHLFJ010000047">
    <property type="protein sequence ID" value="MBU3855954.1"/>
    <property type="molecule type" value="Genomic_DNA"/>
</dbReference>
<reference evidence="9" key="1">
    <citation type="journal article" date="2021" name="PeerJ">
        <title>Extensive microbial diversity within the chicken gut microbiome revealed by metagenomics and culture.</title>
        <authorList>
            <person name="Gilroy R."/>
            <person name="Ravi A."/>
            <person name="Getino M."/>
            <person name="Pursley I."/>
            <person name="Horton D.L."/>
            <person name="Alikhan N.F."/>
            <person name="Baker D."/>
            <person name="Gharbi K."/>
            <person name="Hall N."/>
            <person name="Watson M."/>
            <person name="Adriaenssens E.M."/>
            <person name="Foster-Nyarko E."/>
            <person name="Jarju S."/>
            <person name="Secka A."/>
            <person name="Antonio M."/>
            <person name="Oren A."/>
            <person name="Chaudhuri R.R."/>
            <person name="La Ragione R."/>
            <person name="Hildebrand F."/>
            <person name="Pallen M.J."/>
        </authorList>
    </citation>
    <scope>NUCLEOTIDE SEQUENCE</scope>
    <source>
        <strain evidence="9">8470</strain>
    </source>
</reference>
<feature type="domain" description="RagB/SusD" evidence="7">
    <location>
        <begin position="313"/>
        <end position="448"/>
    </location>
</feature>
<evidence type="ECO:0000256" key="2">
    <source>
        <dbReference type="ARBA" id="ARBA00006275"/>
    </source>
</evidence>